<dbReference type="Pfam" id="PF01694">
    <property type="entry name" value="Rhomboid"/>
    <property type="match status" value="1"/>
</dbReference>
<dbReference type="PANTHER" id="PTHR43066">
    <property type="entry name" value="RHOMBOID-RELATED PROTEIN"/>
    <property type="match status" value="1"/>
</dbReference>
<comment type="caution">
    <text evidence="12">The sequence shown here is derived from an EMBL/GenBank/DDBJ whole genome shotgun (WGS) entry which is preliminary data.</text>
</comment>
<dbReference type="VEuPathDB" id="FungiDB:jhhlp_002624"/>
<evidence type="ECO:0000313" key="13">
    <source>
        <dbReference type="Proteomes" id="UP000233524"/>
    </source>
</evidence>
<comment type="subcellular location">
    <subcellularLocation>
        <location evidence="2">Membrane</location>
        <topology evidence="2">Multi-pass membrane protein</topology>
    </subcellularLocation>
</comment>
<dbReference type="FunCoup" id="A0A2N3NEP9">
    <property type="interactions" value="56"/>
</dbReference>
<dbReference type="InParanoid" id="A0A2N3NEP9"/>
<proteinExistence type="inferred from homology"/>
<keyword evidence="5" id="KW-0645">Protease</keyword>
<evidence type="ECO:0000256" key="6">
    <source>
        <dbReference type="ARBA" id="ARBA00022692"/>
    </source>
</evidence>
<feature type="domain" description="Peptidase S54 rhomboid" evidence="11">
    <location>
        <begin position="62"/>
        <end position="201"/>
    </location>
</feature>
<evidence type="ECO:0000256" key="4">
    <source>
        <dbReference type="ARBA" id="ARBA00013039"/>
    </source>
</evidence>
<comment type="catalytic activity">
    <reaction evidence="1">
        <text>Cleaves type-1 transmembrane domains using a catalytic dyad composed of serine and histidine that are contributed by different transmembrane domains.</text>
        <dbReference type="EC" id="3.4.21.105"/>
    </reaction>
</comment>
<feature type="transmembrane region" description="Helical" evidence="10">
    <location>
        <begin position="67"/>
        <end position="85"/>
    </location>
</feature>
<evidence type="ECO:0000256" key="9">
    <source>
        <dbReference type="ARBA" id="ARBA00023136"/>
    </source>
</evidence>
<evidence type="ECO:0000256" key="3">
    <source>
        <dbReference type="ARBA" id="ARBA00009045"/>
    </source>
</evidence>
<dbReference type="InterPro" id="IPR022764">
    <property type="entry name" value="Peptidase_S54_rhomboid_dom"/>
</dbReference>
<evidence type="ECO:0000256" key="1">
    <source>
        <dbReference type="ARBA" id="ARBA00000156"/>
    </source>
</evidence>
<reference evidence="12 13" key="1">
    <citation type="journal article" date="2017" name="G3 (Bethesda)">
        <title>First Draft Genome Sequence of the Pathogenic Fungus Lomentospora prolificans (Formerly Scedosporium prolificans).</title>
        <authorList>
            <person name="Luo R."/>
            <person name="Zimin A."/>
            <person name="Workman R."/>
            <person name="Fan Y."/>
            <person name="Pertea G."/>
            <person name="Grossman N."/>
            <person name="Wear M.P."/>
            <person name="Jia B."/>
            <person name="Miller H."/>
            <person name="Casadevall A."/>
            <person name="Timp W."/>
            <person name="Zhang S.X."/>
            <person name="Salzberg S.L."/>
        </authorList>
    </citation>
    <scope>NUCLEOTIDE SEQUENCE [LARGE SCALE GENOMIC DNA]</scope>
    <source>
        <strain evidence="12 13">JHH-5317</strain>
    </source>
</reference>
<dbReference type="InterPro" id="IPR035952">
    <property type="entry name" value="Rhomboid-like_sf"/>
</dbReference>
<evidence type="ECO:0000259" key="11">
    <source>
        <dbReference type="Pfam" id="PF01694"/>
    </source>
</evidence>
<dbReference type="Gene3D" id="1.20.1540.10">
    <property type="entry name" value="Rhomboid-like"/>
    <property type="match status" value="1"/>
</dbReference>
<evidence type="ECO:0000256" key="10">
    <source>
        <dbReference type="SAM" id="Phobius"/>
    </source>
</evidence>
<sequence>MPPSFMSAMLRSALPASVLRLPLLTRCSIILVAICSLLSFQTRWDVQQWAFLVPSKVSLTSAYRTNTYAFVHTGITHALYNLVILTPLMSRFEVEHGTLTSLALFSGPFSTFPAFLYVLIDRFLIHTDAVLAGASTWVFLLLSLELAQTRKTRPSVIVGSFRVPTWTALLVAIILKEICLPSSSLLGPLCGAVIGYACGRGVLGWLAPPERLLRWLEAKLTLLRRLPHYISMDQNGQGRYGTLPTSSSFSLQPQLSGSQ</sequence>
<evidence type="ECO:0000256" key="7">
    <source>
        <dbReference type="ARBA" id="ARBA00022801"/>
    </source>
</evidence>
<dbReference type="GO" id="GO:0006508">
    <property type="term" value="P:proteolysis"/>
    <property type="evidence" value="ECO:0007669"/>
    <property type="project" value="UniProtKB-KW"/>
</dbReference>
<dbReference type="GO" id="GO:0016020">
    <property type="term" value="C:membrane"/>
    <property type="evidence" value="ECO:0007669"/>
    <property type="project" value="UniProtKB-SubCell"/>
</dbReference>
<dbReference type="STRING" id="41688.A0A2N3NEP9"/>
<keyword evidence="9 10" id="KW-0472">Membrane</keyword>
<organism evidence="12 13">
    <name type="scientific">Lomentospora prolificans</name>
    <dbReference type="NCBI Taxonomy" id="41688"/>
    <lineage>
        <taxon>Eukaryota</taxon>
        <taxon>Fungi</taxon>
        <taxon>Dikarya</taxon>
        <taxon>Ascomycota</taxon>
        <taxon>Pezizomycotina</taxon>
        <taxon>Sordariomycetes</taxon>
        <taxon>Hypocreomycetidae</taxon>
        <taxon>Microascales</taxon>
        <taxon>Microascaceae</taxon>
        <taxon>Lomentospora</taxon>
    </lineage>
</organism>
<feature type="transmembrane region" description="Helical" evidence="10">
    <location>
        <begin position="156"/>
        <end position="174"/>
    </location>
</feature>
<feature type="transmembrane region" description="Helical" evidence="10">
    <location>
        <begin position="97"/>
        <end position="117"/>
    </location>
</feature>
<accession>A0A2N3NEP9</accession>
<dbReference type="Proteomes" id="UP000233524">
    <property type="component" value="Unassembled WGS sequence"/>
</dbReference>
<dbReference type="OrthoDB" id="10257275at2759"/>
<keyword evidence="13" id="KW-1185">Reference proteome</keyword>
<dbReference type="PANTHER" id="PTHR43066:SF1">
    <property type="entry name" value="RHOMBOID PROTEIN 2"/>
    <property type="match status" value="1"/>
</dbReference>
<protein>
    <recommendedName>
        <fullName evidence="4">rhomboid protease</fullName>
        <ecNumber evidence="4">3.4.21.105</ecNumber>
    </recommendedName>
</protein>
<evidence type="ECO:0000313" key="12">
    <source>
        <dbReference type="EMBL" id="PKS10867.1"/>
    </source>
</evidence>
<evidence type="ECO:0000256" key="5">
    <source>
        <dbReference type="ARBA" id="ARBA00022670"/>
    </source>
</evidence>
<keyword evidence="6 10" id="KW-0812">Transmembrane</keyword>
<comment type="similarity">
    <text evidence="3">Belongs to the peptidase S54 family.</text>
</comment>
<name>A0A2N3NEP9_9PEZI</name>
<evidence type="ECO:0000256" key="8">
    <source>
        <dbReference type="ARBA" id="ARBA00022989"/>
    </source>
</evidence>
<dbReference type="AlphaFoldDB" id="A0A2N3NEP9"/>
<dbReference type="SUPFAM" id="SSF144091">
    <property type="entry name" value="Rhomboid-like"/>
    <property type="match status" value="1"/>
</dbReference>
<keyword evidence="7" id="KW-0378">Hydrolase</keyword>
<evidence type="ECO:0000256" key="2">
    <source>
        <dbReference type="ARBA" id="ARBA00004141"/>
    </source>
</evidence>
<dbReference type="EMBL" id="NLAX01000008">
    <property type="protein sequence ID" value="PKS10867.1"/>
    <property type="molecule type" value="Genomic_DNA"/>
</dbReference>
<keyword evidence="8 10" id="KW-1133">Transmembrane helix</keyword>
<gene>
    <name evidence="12" type="ORF">jhhlp_002624</name>
</gene>
<dbReference type="EC" id="3.4.21.105" evidence="4"/>
<dbReference type="GO" id="GO:0004252">
    <property type="term" value="F:serine-type endopeptidase activity"/>
    <property type="evidence" value="ECO:0007669"/>
    <property type="project" value="InterPro"/>
</dbReference>
<feature type="transmembrane region" description="Helical" evidence="10">
    <location>
        <begin position="186"/>
        <end position="207"/>
    </location>
</feature>